<accession>A0A2P6MYZ1</accession>
<reference evidence="3 4" key="1">
    <citation type="journal article" date="2018" name="Genome Biol. Evol.">
        <title>Multiple Roots of Fruiting Body Formation in Amoebozoa.</title>
        <authorList>
            <person name="Hillmann F."/>
            <person name="Forbes G."/>
            <person name="Novohradska S."/>
            <person name="Ferling I."/>
            <person name="Riege K."/>
            <person name="Groth M."/>
            <person name="Westermann M."/>
            <person name="Marz M."/>
            <person name="Spaller T."/>
            <person name="Winckler T."/>
            <person name="Schaap P."/>
            <person name="Glockner G."/>
        </authorList>
    </citation>
    <scope>NUCLEOTIDE SEQUENCE [LARGE SCALE GENOMIC DNA]</scope>
    <source>
        <strain evidence="3 4">Jena</strain>
    </source>
</reference>
<dbReference type="SUPFAM" id="SSF48452">
    <property type="entry name" value="TPR-like"/>
    <property type="match status" value="1"/>
</dbReference>
<dbReference type="InterPro" id="IPR019734">
    <property type="entry name" value="TPR_rpt"/>
</dbReference>
<dbReference type="Proteomes" id="UP000241769">
    <property type="component" value="Unassembled WGS sequence"/>
</dbReference>
<dbReference type="OrthoDB" id="17413at2759"/>
<feature type="repeat" description="TPR" evidence="1">
    <location>
        <begin position="458"/>
        <end position="491"/>
    </location>
</feature>
<protein>
    <submittedName>
        <fullName evidence="3">Intraflagellar transport protein</fullName>
    </submittedName>
</protein>
<dbReference type="PANTHER" id="PTHR44117:SF1">
    <property type="entry name" value="INTRAFLAGELLAR TRANSPORT PROTEIN 88 HOMOLOG"/>
    <property type="match status" value="1"/>
</dbReference>
<dbReference type="PANTHER" id="PTHR44117">
    <property type="entry name" value="INTRAFLAGELLAR TRANSPORT PROTEIN 88 HOMOLOG"/>
    <property type="match status" value="1"/>
</dbReference>
<evidence type="ECO:0000256" key="1">
    <source>
        <dbReference type="PROSITE-ProRule" id="PRU00339"/>
    </source>
</evidence>
<feature type="compositionally biased region" description="Acidic residues" evidence="2">
    <location>
        <begin position="320"/>
        <end position="331"/>
    </location>
</feature>
<dbReference type="STRING" id="1890364.A0A2P6MYZ1"/>
<keyword evidence="3" id="KW-0282">Flagellum</keyword>
<feature type="repeat" description="TPR" evidence="1">
    <location>
        <begin position="492"/>
        <end position="525"/>
    </location>
</feature>
<evidence type="ECO:0000256" key="2">
    <source>
        <dbReference type="SAM" id="MobiDB-lite"/>
    </source>
</evidence>
<feature type="compositionally biased region" description="Acidic residues" evidence="2">
    <location>
        <begin position="797"/>
        <end position="813"/>
    </location>
</feature>
<feature type="compositionally biased region" description="Polar residues" evidence="2">
    <location>
        <begin position="37"/>
        <end position="48"/>
    </location>
</feature>
<gene>
    <name evidence="3" type="ORF">PROFUN_06199</name>
</gene>
<feature type="region of interest" description="Disordered" evidence="2">
    <location>
        <begin position="1"/>
        <end position="102"/>
    </location>
</feature>
<feature type="repeat" description="TPR" evidence="1">
    <location>
        <begin position="247"/>
        <end position="280"/>
    </location>
</feature>
<dbReference type="Gene3D" id="1.25.40.10">
    <property type="entry name" value="Tetratricopeptide repeat domain"/>
    <property type="match status" value="3"/>
</dbReference>
<dbReference type="SMART" id="SM00671">
    <property type="entry name" value="SEL1"/>
    <property type="match status" value="4"/>
</dbReference>
<feature type="compositionally biased region" description="Low complexity" evidence="2">
    <location>
        <begin position="760"/>
        <end position="778"/>
    </location>
</feature>
<name>A0A2P6MYZ1_9EUKA</name>
<dbReference type="Pfam" id="PF14559">
    <property type="entry name" value="TPR_19"/>
    <property type="match status" value="1"/>
</dbReference>
<evidence type="ECO:0000313" key="3">
    <source>
        <dbReference type="EMBL" id="PRP76921.1"/>
    </source>
</evidence>
<dbReference type="GO" id="GO:1905515">
    <property type="term" value="P:non-motile cilium assembly"/>
    <property type="evidence" value="ECO:0007669"/>
    <property type="project" value="TreeGrafter"/>
</dbReference>
<dbReference type="GO" id="GO:0005814">
    <property type="term" value="C:centriole"/>
    <property type="evidence" value="ECO:0007669"/>
    <property type="project" value="TreeGrafter"/>
</dbReference>
<dbReference type="EMBL" id="MDYQ01000292">
    <property type="protein sequence ID" value="PRP76921.1"/>
    <property type="molecule type" value="Genomic_DNA"/>
</dbReference>
<organism evidence="3 4">
    <name type="scientific">Planoprotostelium fungivorum</name>
    <dbReference type="NCBI Taxonomy" id="1890364"/>
    <lineage>
        <taxon>Eukaryota</taxon>
        <taxon>Amoebozoa</taxon>
        <taxon>Evosea</taxon>
        <taxon>Variosea</taxon>
        <taxon>Cavosteliida</taxon>
        <taxon>Cavosteliaceae</taxon>
        <taxon>Planoprotostelium</taxon>
    </lineage>
</organism>
<dbReference type="GO" id="GO:0036064">
    <property type="term" value="C:ciliary basal body"/>
    <property type="evidence" value="ECO:0007669"/>
    <property type="project" value="TreeGrafter"/>
</dbReference>
<feature type="compositionally biased region" description="Polar residues" evidence="2">
    <location>
        <begin position="75"/>
        <end position="86"/>
    </location>
</feature>
<feature type="region of interest" description="Disordered" evidence="2">
    <location>
        <begin position="739"/>
        <end position="813"/>
    </location>
</feature>
<dbReference type="GO" id="GO:0097546">
    <property type="term" value="C:ciliary base"/>
    <property type="evidence" value="ECO:0007669"/>
    <property type="project" value="TreeGrafter"/>
</dbReference>
<feature type="compositionally biased region" description="Acidic residues" evidence="2">
    <location>
        <begin position="11"/>
        <end position="21"/>
    </location>
</feature>
<dbReference type="Pfam" id="PF13424">
    <property type="entry name" value="TPR_12"/>
    <property type="match status" value="1"/>
</dbReference>
<feature type="region of interest" description="Disordered" evidence="2">
    <location>
        <begin position="314"/>
        <end position="338"/>
    </location>
</feature>
<proteinExistence type="predicted"/>
<feature type="repeat" description="TPR" evidence="1">
    <location>
        <begin position="208"/>
        <end position="241"/>
    </location>
</feature>
<dbReference type="SMART" id="SM00028">
    <property type="entry name" value="TPR"/>
    <property type="match status" value="9"/>
</dbReference>
<sequence>MAEQWENGEIQNEEGEDDYNFDQDYPYENAPVEVYEDTSTQMSMNQPASRMGVSSRMGPPASRGGADGPARPMTSIGSAGYNSGRPQSGRYDAGGPGGRGPVKKLEISPEIEARNMEKKVHSLIDESAVYTARGEPRVALEKAKEAIKKEKALTKYRESKELHETQNPDLTYVVYFNLANQYHKNGLYNDALNTYNIIVKNKNFVQAGRMRVNMGNIHYERGNYKDAIKMYRMAMDQIQNTNKEIRFRIMRNIGCSFIKLGKFQDAVQAFETIMEASPDYRSGLNLLLSQYIFNNPEKMKSSYSSILTIGRSSFSRPEGAEEEEEETEEENLGPNDALRQEIRERNKFAERYIILGSKLIAPHIEKDFATGFDFVVDTLHATKNSDLANELEISKALTFMKKKDVTKAIETLKGFERKDHTMAGPAATNLAFLYFLEQDYRNSDKYANIAIKADKYNANALVNKGNIYFVKKKLEQAKEMYQNAIDAESDCVEALYNLGLVHKKLDQHDKALLYFNKLQQVIPNHPEVLYQIASNLEGLGKDSDIRAAEDRYKALLAVVPSDPVVLQRLGALYAKSDDEIAAHQSYMESYRYYPADLNVISWLGAYYVRGEVYEKAIEFFKRAAQLEPQDIKWLLMIASCYRRMRAYRQAKEYYEQILLKDPNNVESIRYLVQLCNDLGMKDQVDVYVTRLRKAEQAAAKSAEGTPNTDTADNLVQQQQKIVAPKTVIKGASSLQTSYVEASAPPTSRKPEPAPSKAPTFGSSGFSPMGMGSSSGAPAPQLQRPSTANLRKKQIQTVDDDFMDADISDEMLPL</sequence>
<keyword evidence="4" id="KW-1185">Reference proteome</keyword>
<dbReference type="InterPro" id="IPR011990">
    <property type="entry name" value="TPR-like_helical_dom_sf"/>
</dbReference>
<dbReference type="InParanoid" id="A0A2P6MYZ1"/>
<dbReference type="GO" id="GO:0097730">
    <property type="term" value="C:non-motile cilium"/>
    <property type="evidence" value="ECO:0007669"/>
    <property type="project" value="TreeGrafter"/>
</dbReference>
<dbReference type="AlphaFoldDB" id="A0A2P6MYZ1"/>
<dbReference type="GO" id="GO:0019894">
    <property type="term" value="F:kinesin binding"/>
    <property type="evidence" value="ECO:0007669"/>
    <property type="project" value="TreeGrafter"/>
</dbReference>
<dbReference type="PROSITE" id="PS50005">
    <property type="entry name" value="TPR"/>
    <property type="match status" value="6"/>
</dbReference>
<comment type="caution">
    <text evidence="3">The sequence shown here is derived from an EMBL/GenBank/DDBJ whole genome shotgun (WGS) entry which is preliminary data.</text>
</comment>
<feature type="repeat" description="TPR" evidence="1">
    <location>
        <begin position="631"/>
        <end position="664"/>
    </location>
</feature>
<feature type="repeat" description="TPR" evidence="1">
    <location>
        <begin position="597"/>
        <end position="630"/>
    </location>
</feature>
<dbReference type="GO" id="GO:0042073">
    <property type="term" value="P:intraciliary transport"/>
    <property type="evidence" value="ECO:0007669"/>
    <property type="project" value="TreeGrafter"/>
</dbReference>
<dbReference type="InterPro" id="IPR006597">
    <property type="entry name" value="Sel1-like"/>
</dbReference>
<keyword evidence="3" id="KW-0969">Cilium</keyword>
<keyword evidence="3" id="KW-0966">Cell projection</keyword>
<dbReference type="Pfam" id="PF13414">
    <property type="entry name" value="TPR_11"/>
    <property type="match status" value="1"/>
</dbReference>
<keyword evidence="1" id="KW-0802">TPR repeat</keyword>
<evidence type="ECO:0000313" key="4">
    <source>
        <dbReference type="Proteomes" id="UP000241769"/>
    </source>
</evidence>